<dbReference type="EMBL" id="APBN01000003">
    <property type="protein sequence ID" value="EMT53030.1"/>
    <property type="molecule type" value="Genomic_DNA"/>
</dbReference>
<dbReference type="Gene3D" id="3.40.190.10">
    <property type="entry name" value="Periplasmic binding protein-like II"/>
    <property type="match status" value="2"/>
</dbReference>
<dbReference type="GO" id="GO:0005886">
    <property type="term" value="C:plasma membrane"/>
    <property type="evidence" value="ECO:0007669"/>
    <property type="project" value="UniProtKB-SubCell"/>
</dbReference>
<dbReference type="PANTHER" id="PTHR30570">
    <property type="entry name" value="PERIPLASMIC PHOSPHATE BINDING COMPONENT OF PHOSPHATE ABC TRANSPORTER"/>
    <property type="match status" value="1"/>
</dbReference>
<keyword evidence="6" id="KW-0732">Signal</keyword>
<keyword evidence="12" id="KW-1185">Reference proteome</keyword>
<keyword evidence="9" id="KW-0472">Membrane</keyword>
<evidence type="ECO:0000256" key="2">
    <source>
        <dbReference type="ARBA" id="ARBA00004193"/>
    </source>
</evidence>
<evidence type="ECO:0000259" key="10">
    <source>
        <dbReference type="Pfam" id="PF12849"/>
    </source>
</evidence>
<evidence type="ECO:0000256" key="3">
    <source>
        <dbReference type="ARBA" id="ARBA00008725"/>
    </source>
</evidence>
<evidence type="ECO:0000256" key="4">
    <source>
        <dbReference type="ARBA" id="ARBA00011529"/>
    </source>
</evidence>
<dbReference type="RefSeq" id="WP_003387890.1">
    <property type="nucleotide sequence ID" value="NZ_APBN01000003.1"/>
</dbReference>
<accession>M8EC20</accession>
<organism evidence="11 12">
    <name type="scientific">Brevibacillus borstelensis AK1</name>
    <dbReference type="NCBI Taxonomy" id="1300222"/>
    <lineage>
        <taxon>Bacteria</taxon>
        <taxon>Bacillati</taxon>
        <taxon>Bacillota</taxon>
        <taxon>Bacilli</taxon>
        <taxon>Bacillales</taxon>
        <taxon>Paenibacillaceae</taxon>
        <taxon>Brevibacillus</taxon>
    </lineage>
</organism>
<evidence type="ECO:0000256" key="9">
    <source>
        <dbReference type="SAM" id="Phobius"/>
    </source>
</evidence>
<proteinExistence type="inferred from homology"/>
<reference evidence="11 12" key="1">
    <citation type="submission" date="2013-03" db="EMBL/GenBank/DDBJ databases">
        <title>Assembly of a new bacterial strain Brevibacillus borstelensis AK1.</title>
        <authorList>
            <person name="Rajan I."/>
            <person name="PoliReddy D."/>
            <person name="Sugumar T."/>
            <person name="Rathinam K."/>
            <person name="Alqarawi S."/>
            <person name="Khalil A.B."/>
            <person name="Sivakumar N."/>
        </authorList>
    </citation>
    <scope>NUCLEOTIDE SEQUENCE [LARGE SCALE GENOMIC DNA]</scope>
    <source>
        <strain evidence="11 12">AK1</strain>
    </source>
</reference>
<dbReference type="SUPFAM" id="SSF53850">
    <property type="entry name" value="Periplasmic binding protein-like II"/>
    <property type="match status" value="1"/>
</dbReference>
<comment type="caution">
    <text evidence="11">The sequence shown here is derived from an EMBL/GenBank/DDBJ whole genome shotgun (WGS) entry which is preliminary data.</text>
</comment>
<protein>
    <recommendedName>
        <fullName evidence="10">PBP domain-containing protein</fullName>
    </recommendedName>
</protein>
<evidence type="ECO:0000313" key="12">
    <source>
        <dbReference type="Proteomes" id="UP000012081"/>
    </source>
</evidence>
<evidence type="ECO:0000256" key="5">
    <source>
        <dbReference type="ARBA" id="ARBA00022592"/>
    </source>
</evidence>
<comment type="subunit">
    <text evidence="4">The complex is composed of two ATP-binding proteins (PstB), two transmembrane proteins (PstC and PstA) and a solute-binding protein (PstS).</text>
</comment>
<evidence type="ECO:0000256" key="1">
    <source>
        <dbReference type="ARBA" id="ARBA00002841"/>
    </source>
</evidence>
<comment type="similarity">
    <text evidence="3">Belongs to the PstS family.</text>
</comment>
<evidence type="ECO:0000256" key="6">
    <source>
        <dbReference type="ARBA" id="ARBA00022729"/>
    </source>
</evidence>
<dbReference type="Proteomes" id="UP000012081">
    <property type="component" value="Unassembled WGS sequence"/>
</dbReference>
<dbReference type="InterPro" id="IPR024370">
    <property type="entry name" value="PBP_domain"/>
</dbReference>
<evidence type="ECO:0000313" key="11">
    <source>
        <dbReference type="EMBL" id="EMT53030.1"/>
    </source>
</evidence>
<gene>
    <name evidence="11" type="ORF">I532_09642</name>
</gene>
<keyword evidence="5" id="KW-0813">Transport</keyword>
<dbReference type="Pfam" id="PF12849">
    <property type="entry name" value="PBP_like_2"/>
    <property type="match status" value="1"/>
</dbReference>
<dbReference type="OrthoDB" id="9790048at2"/>
<dbReference type="STRING" id="1300222.I532_09642"/>
<sequence>MYNLIGKIIGCIVIIAGLLFFGFMAMLFTTLQGGVKFYTPLSAVVTAVLILFVILRMFVPIKPRILYRSLAVCFGLCLLTVAGYEINYAYHNSIETVGEQDVDLEQYRPFQPYTKAAKLEEPSTLKLESGLPRIDGATAFYPLYAAFVQAVYPEKQYDLYDGEVMVSKTPQAYENLIVGNADVIFAFAPSESQLEEAKRKGKELKLTPVGREAFVFFVNAENPVKGLTTGQIQDIYSGKITNWKEVGGPNEAIRAFQRPENSGSQSMLERFMGDKELMTPPQEDVVQGMGRIIEQTANYRNYKNAIGYSFLYFATEMASNGNIRLLEVDGVKPEKSTISSKEYPLTAEFYAVTAGSDNPNVSRLIEWILSPQGQWLVEKTGYVPIADPAVR</sequence>
<feature type="transmembrane region" description="Helical" evidence="9">
    <location>
        <begin position="65"/>
        <end position="84"/>
    </location>
</feature>
<dbReference type="PANTHER" id="PTHR30570:SF1">
    <property type="entry name" value="PHOSPHATE-BINDING PROTEIN PSTS"/>
    <property type="match status" value="1"/>
</dbReference>
<feature type="transmembrane region" description="Helical" evidence="9">
    <location>
        <begin position="37"/>
        <end position="58"/>
    </location>
</feature>
<keyword evidence="5" id="KW-0592">Phosphate transport</keyword>
<dbReference type="GO" id="GO:0006817">
    <property type="term" value="P:phosphate ion transport"/>
    <property type="evidence" value="ECO:0007669"/>
    <property type="project" value="UniProtKB-KW"/>
</dbReference>
<dbReference type="AlphaFoldDB" id="M8EC20"/>
<keyword evidence="8" id="KW-0449">Lipoprotein</keyword>
<evidence type="ECO:0000256" key="7">
    <source>
        <dbReference type="ARBA" id="ARBA00023139"/>
    </source>
</evidence>
<dbReference type="InterPro" id="IPR050811">
    <property type="entry name" value="Phosphate_ABC_transporter"/>
</dbReference>
<keyword evidence="9" id="KW-0812">Transmembrane</keyword>
<keyword evidence="7" id="KW-0564">Palmitate</keyword>
<name>M8EC20_9BACL</name>
<dbReference type="PATRIC" id="fig|1300222.3.peg.1994"/>
<feature type="domain" description="PBP" evidence="10">
    <location>
        <begin position="133"/>
        <end position="371"/>
    </location>
</feature>
<feature type="transmembrane region" description="Helical" evidence="9">
    <location>
        <begin position="12"/>
        <end position="31"/>
    </location>
</feature>
<keyword evidence="9" id="KW-1133">Transmembrane helix</keyword>
<comment type="subcellular location">
    <subcellularLocation>
        <location evidence="2">Cell membrane</location>
        <topology evidence="2">Lipid-anchor</topology>
    </subcellularLocation>
</comment>
<evidence type="ECO:0000256" key="8">
    <source>
        <dbReference type="ARBA" id="ARBA00023288"/>
    </source>
</evidence>
<comment type="function">
    <text evidence="1">Part of the ABC transporter complex PstSACB involved in phosphate import.</text>
</comment>